<dbReference type="OrthoDB" id="5952526at2759"/>
<dbReference type="AlphaFoldDB" id="A0A836BVI8"/>
<gene>
    <name evidence="19" type="ORF">HYH03_012490</name>
</gene>
<comment type="pathway">
    <text evidence="14">Cofactor biosynthesis; tocopherol biosynthesis.</text>
</comment>
<evidence type="ECO:0000256" key="11">
    <source>
        <dbReference type="ARBA" id="ARBA00022946"/>
    </source>
</evidence>
<keyword evidence="10" id="KW-0862">Zinc</keyword>
<evidence type="ECO:0000256" key="1">
    <source>
        <dbReference type="ARBA" id="ARBA00004508"/>
    </source>
</evidence>
<keyword evidence="12" id="KW-1133">Transmembrane helix</keyword>
<dbReference type="InterPro" id="IPR002893">
    <property type="entry name" value="Znf_MYND"/>
</dbReference>
<evidence type="ECO:0000256" key="2">
    <source>
        <dbReference type="ARBA" id="ARBA00010794"/>
    </source>
</evidence>
<dbReference type="Proteomes" id="UP000612055">
    <property type="component" value="Unassembled WGS sequence"/>
</dbReference>
<evidence type="ECO:0000313" key="20">
    <source>
        <dbReference type="Proteomes" id="UP000612055"/>
    </source>
</evidence>
<keyword evidence="6" id="KW-0812">Transmembrane</keyword>
<comment type="catalytic activity">
    <reaction evidence="16">
        <text>phytol + CTP = phytyl phosphate + CDP + H(+)</text>
        <dbReference type="Rhea" id="RHEA:38055"/>
        <dbReference type="ChEBI" id="CHEBI:15378"/>
        <dbReference type="ChEBI" id="CHEBI:17327"/>
        <dbReference type="ChEBI" id="CHEBI:37563"/>
        <dbReference type="ChEBI" id="CHEBI:58069"/>
        <dbReference type="ChEBI" id="CHEBI:75483"/>
        <dbReference type="EC" id="2.7.1.182"/>
    </reaction>
</comment>
<evidence type="ECO:0000256" key="5">
    <source>
        <dbReference type="ARBA" id="ARBA00022679"/>
    </source>
</evidence>
<evidence type="ECO:0000256" key="9">
    <source>
        <dbReference type="ARBA" id="ARBA00022777"/>
    </source>
</evidence>
<keyword evidence="5" id="KW-0808">Transferase</keyword>
<comment type="similarity">
    <text evidence="2">Belongs to the polyprenol kinase family.</text>
</comment>
<evidence type="ECO:0000256" key="4">
    <source>
        <dbReference type="ARBA" id="ARBA00022640"/>
    </source>
</evidence>
<evidence type="ECO:0000256" key="10">
    <source>
        <dbReference type="ARBA" id="ARBA00022833"/>
    </source>
</evidence>
<evidence type="ECO:0000256" key="8">
    <source>
        <dbReference type="ARBA" id="ARBA00022771"/>
    </source>
</evidence>
<comment type="subcellular location">
    <subcellularLocation>
        <location evidence="1">Plastid</location>
        <location evidence="1">Chloroplast membrane</location>
        <topology evidence="1">Multi-pass membrane protein</topology>
    </subcellularLocation>
</comment>
<dbReference type="Gene3D" id="6.10.140.2220">
    <property type="match status" value="1"/>
</dbReference>
<reference evidence="19" key="1">
    <citation type="journal article" date="2020" name="bioRxiv">
        <title>Comparative genomics of Chlamydomonas.</title>
        <authorList>
            <person name="Craig R.J."/>
            <person name="Hasan A.R."/>
            <person name="Ness R.W."/>
            <person name="Keightley P.D."/>
        </authorList>
    </citation>
    <scope>NUCLEOTIDE SEQUENCE</scope>
    <source>
        <strain evidence="19">CCAP 11/70</strain>
    </source>
</reference>
<keyword evidence="20" id="KW-1185">Reference proteome</keyword>
<dbReference type="InterPro" id="IPR039606">
    <property type="entry name" value="Phytol/farnesol_kinase"/>
</dbReference>
<dbReference type="EMBL" id="JAEHOE010000077">
    <property type="protein sequence ID" value="KAG2489054.1"/>
    <property type="molecule type" value="Genomic_DNA"/>
</dbReference>
<evidence type="ECO:0000256" key="13">
    <source>
        <dbReference type="ARBA" id="ARBA00023136"/>
    </source>
</evidence>
<proteinExistence type="inferred from homology"/>
<evidence type="ECO:0000256" key="6">
    <source>
        <dbReference type="ARBA" id="ARBA00022692"/>
    </source>
</evidence>
<name>A0A836BVI8_9CHLO</name>
<sequence>MMALKPLQRGREVKDLATSLEVVTDHMSDFGERLVVLESIASRPHLSAALVRLVAVAVREDVTDESEQMIGVGSAALEVAAIMVEAANAEAFPAAQDAAAALAGAFLKTQLLHAATRQAAAVATALLAPPSTQAAAGHGGRASTSAGPGPSAAAGAKLSSAACAAAVQVAGNVTRLVAAVAKFSCGRRDKALAKALVSALVKSHVLDHIGRLLLAVGQGPVGQAPPQPLARLQETAFFRLSGAMHEVMAVSSVSYLLAMPLNRGEAQPYPCVSGVVIEALLTSLLMDQEAPHPTVPRRAAIRLLLRVLRLASASVRATSQGTSRGPGRMVRVDVGGMGGRQVETQEYRALLAPKSSGLVAIQAMNLLARAARIESQAWVAEAGPAWALLFASVRHAMPALGVEHQVSRLALEASARMLVKGEPGASKPSPHVGFQRSLTAVSNLVGYAYAGLVSGATTAAPVATHRLAVACSLPFLVEDAGLGRLIGVLLALVSRFETIPSLQPARACLTLARWCTLPHAAYPDRQWRSDGGGPSGGGAGGSSSGGGVCLWEPGALYWVAAEVGRTEPQLCSKVTALAAWLERVLGREAPKEGPLPPGIALLAERLAALKAEARALLPACANPACANLAGDSEAGLRLQRCAGCQAVSYCCKECQTAHWRAGHKAACGGKTG</sequence>
<evidence type="ECO:0000256" key="17">
    <source>
        <dbReference type="PROSITE-ProRule" id="PRU00134"/>
    </source>
</evidence>
<organism evidence="19 20">
    <name type="scientific">Edaphochlamys debaryana</name>
    <dbReference type="NCBI Taxonomy" id="47281"/>
    <lineage>
        <taxon>Eukaryota</taxon>
        <taxon>Viridiplantae</taxon>
        <taxon>Chlorophyta</taxon>
        <taxon>core chlorophytes</taxon>
        <taxon>Chlorophyceae</taxon>
        <taxon>CS clade</taxon>
        <taxon>Chlamydomonadales</taxon>
        <taxon>Chlamydomonadales incertae sedis</taxon>
        <taxon>Edaphochlamys</taxon>
    </lineage>
</organism>
<evidence type="ECO:0000256" key="7">
    <source>
        <dbReference type="ARBA" id="ARBA00022723"/>
    </source>
</evidence>
<evidence type="ECO:0000256" key="15">
    <source>
        <dbReference type="ARBA" id="ARBA00039024"/>
    </source>
</evidence>
<dbReference type="PROSITE" id="PS50865">
    <property type="entry name" value="ZF_MYND_2"/>
    <property type="match status" value="1"/>
</dbReference>
<dbReference type="PANTHER" id="PTHR32523:SF8">
    <property type="entry name" value="DOLICHOL KINASE"/>
    <property type="match status" value="1"/>
</dbReference>
<keyword evidence="13" id="KW-0472">Membrane</keyword>
<dbReference type="GO" id="GO:0010276">
    <property type="term" value="F:phytol kinase activity"/>
    <property type="evidence" value="ECO:0007669"/>
    <property type="project" value="UniProtKB-EC"/>
</dbReference>
<keyword evidence="9" id="KW-0418">Kinase</keyword>
<keyword evidence="8 17" id="KW-0863">Zinc-finger</keyword>
<dbReference type="GO" id="GO:0016020">
    <property type="term" value="C:membrane"/>
    <property type="evidence" value="ECO:0007669"/>
    <property type="project" value="UniProtKB-SubCell"/>
</dbReference>
<dbReference type="Pfam" id="PF01753">
    <property type="entry name" value="zf-MYND"/>
    <property type="match status" value="1"/>
</dbReference>
<dbReference type="PANTHER" id="PTHR32523">
    <property type="entry name" value="PHYTOL KINASE 1, CHLOROPLASTIC"/>
    <property type="match status" value="1"/>
</dbReference>
<keyword evidence="3" id="KW-0150">Chloroplast</keyword>
<dbReference type="GO" id="GO:0008270">
    <property type="term" value="F:zinc ion binding"/>
    <property type="evidence" value="ECO:0007669"/>
    <property type="project" value="UniProtKB-KW"/>
</dbReference>
<dbReference type="SUPFAM" id="SSF144232">
    <property type="entry name" value="HIT/MYND zinc finger-like"/>
    <property type="match status" value="1"/>
</dbReference>
<evidence type="ECO:0000259" key="18">
    <source>
        <dbReference type="PROSITE" id="PS50865"/>
    </source>
</evidence>
<evidence type="ECO:0000256" key="14">
    <source>
        <dbReference type="ARBA" id="ARBA00024015"/>
    </source>
</evidence>
<keyword evidence="4" id="KW-0934">Plastid</keyword>
<dbReference type="EC" id="2.7.1.182" evidence="15"/>
<dbReference type="GO" id="GO:0009507">
    <property type="term" value="C:chloroplast"/>
    <property type="evidence" value="ECO:0007669"/>
    <property type="project" value="UniProtKB-SubCell"/>
</dbReference>
<evidence type="ECO:0000256" key="3">
    <source>
        <dbReference type="ARBA" id="ARBA00022528"/>
    </source>
</evidence>
<accession>A0A836BVI8</accession>
<evidence type="ECO:0000256" key="12">
    <source>
        <dbReference type="ARBA" id="ARBA00022989"/>
    </source>
</evidence>
<feature type="domain" description="MYND-type" evidence="18">
    <location>
        <begin position="622"/>
        <end position="667"/>
    </location>
</feature>
<protein>
    <recommendedName>
        <fullName evidence="15">phytol kinase</fullName>
        <ecNumber evidence="15">2.7.1.182</ecNumber>
    </recommendedName>
</protein>
<evidence type="ECO:0000313" key="19">
    <source>
        <dbReference type="EMBL" id="KAG2489054.1"/>
    </source>
</evidence>
<keyword evidence="11" id="KW-0809">Transit peptide</keyword>
<evidence type="ECO:0000256" key="16">
    <source>
        <dbReference type="ARBA" id="ARBA00048889"/>
    </source>
</evidence>
<keyword evidence="7" id="KW-0479">Metal-binding</keyword>
<comment type="caution">
    <text evidence="19">The sequence shown here is derived from an EMBL/GenBank/DDBJ whole genome shotgun (WGS) entry which is preliminary data.</text>
</comment>